<keyword evidence="2" id="KW-1133">Transmembrane helix</keyword>
<geneLocation type="plasmid" evidence="5 7">
    <name>pHsi540</name>
</geneLocation>
<dbReference type="KEGG" id="hsin:KDQ40_17155"/>
<evidence type="ECO:0000256" key="1">
    <source>
        <dbReference type="SAM" id="MobiDB-lite"/>
    </source>
</evidence>
<dbReference type="Pfam" id="PF07790">
    <property type="entry name" value="Pilin_N"/>
    <property type="match status" value="1"/>
</dbReference>
<dbReference type="NCBIfam" id="TIGR02537">
    <property type="entry name" value="arch_flag_Nterm"/>
    <property type="match status" value="1"/>
</dbReference>
<dbReference type="EMBL" id="AOLR01000052">
    <property type="protein sequence ID" value="EMA09165.1"/>
    <property type="molecule type" value="Genomic_DNA"/>
</dbReference>
<evidence type="ECO:0000256" key="2">
    <source>
        <dbReference type="SAM" id="Phobius"/>
    </source>
</evidence>
<dbReference type="OrthoDB" id="236024at2157"/>
<dbReference type="Proteomes" id="UP000011659">
    <property type="component" value="Unassembled WGS sequence"/>
</dbReference>
<dbReference type="GeneID" id="64824721"/>
<dbReference type="Proteomes" id="UP000682967">
    <property type="component" value="Plasmid pHsi540"/>
</dbReference>
<keyword evidence="5" id="KW-0614">Plasmid</keyword>
<organism evidence="4 6">
    <name type="scientific">Haloarcula marismortui ATCC 33800</name>
    <dbReference type="NCBI Taxonomy" id="662476"/>
    <lineage>
        <taxon>Archaea</taxon>
        <taxon>Methanobacteriati</taxon>
        <taxon>Methanobacteriota</taxon>
        <taxon>Stenosarchaea group</taxon>
        <taxon>Halobacteria</taxon>
        <taxon>Halobacteriales</taxon>
        <taxon>Haloarculaceae</taxon>
        <taxon>Haloarcula</taxon>
    </lineage>
</organism>
<evidence type="ECO:0000313" key="4">
    <source>
        <dbReference type="EMBL" id="EMA09165.1"/>
    </source>
</evidence>
<dbReference type="InterPro" id="IPR013373">
    <property type="entry name" value="Flagellin/pilin_N_arc"/>
</dbReference>
<evidence type="ECO:0000313" key="5">
    <source>
        <dbReference type="EMBL" id="QUJ74187.1"/>
    </source>
</evidence>
<keyword evidence="6" id="KW-1185">Reference proteome</keyword>
<dbReference type="AlphaFoldDB" id="M0JNA7"/>
<name>M0JNA7_9EURY</name>
<evidence type="ECO:0000313" key="6">
    <source>
        <dbReference type="Proteomes" id="UP000011659"/>
    </source>
</evidence>
<reference evidence="4 6" key="1">
    <citation type="journal article" date="2014" name="PLoS Genet.">
        <title>Phylogenetically driven sequencing of extremely halophilic archaea reveals strategies for static and dynamic osmo-response.</title>
        <authorList>
            <person name="Becker E.A."/>
            <person name="Seitzer P.M."/>
            <person name="Tritt A."/>
            <person name="Larsen D."/>
            <person name="Krusor M."/>
            <person name="Yao A.I."/>
            <person name="Wu D."/>
            <person name="Madern D."/>
            <person name="Eisen J.A."/>
            <person name="Darling A.E."/>
            <person name="Facciotti M.T."/>
        </authorList>
    </citation>
    <scope>NUCLEOTIDE SEQUENCE [LARGE SCALE GENOMIC DNA]</scope>
    <source>
        <strain evidence="4 6">ATCC 33800</strain>
    </source>
</reference>
<feature type="region of interest" description="Disordered" evidence="1">
    <location>
        <begin position="86"/>
        <end position="124"/>
    </location>
</feature>
<dbReference type="InterPro" id="IPR012859">
    <property type="entry name" value="Pilin_N_archaeal"/>
</dbReference>
<reference evidence="5" key="2">
    <citation type="submission" date="2021-04" db="EMBL/GenBank/DDBJ databases">
        <title>Complete Genome sequence and Methylome Analysis of the Haloarchaeon Haloarcula sinaiiensis.</title>
        <authorList>
            <person name="Fomenkov A."/>
            <person name="DasSarma P."/>
            <person name="DasSarma S."/>
            <person name="Roberts R.J."/>
        </authorList>
    </citation>
    <scope>NUCLEOTIDE SEQUENCE</scope>
    <source>
        <strain evidence="5">ATCC 33800</strain>
        <plasmid evidence="5">pHsi540</plasmid>
    </source>
</reference>
<dbReference type="EMBL" id="CP073368">
    <property type="protein sequence ID" value="QUJ74187.1"/>
    <property type="molecule type" value="Genomic_DNA"/>
</dbReference>
<feature type="domain" description="Archaeal Type IV pilin N-terminal" evidence="3">
    <location>
        <begin position="6"/>
        <end position="82"/>
    </location>
</feature>
<sequence>MPHRRRAVSPIISTILLVAVVVILSATISVFVLDLGSTIQADAPYIEVSGEFVAAVDDGEQAVAITLVAGDTAQTDQLYVSGSKSLDIGGRPSSSSTPANDAYASRREKFTEASGDNPPQVGIGETWEAGETIYVDPEGVADGVTISIYWTSMSVEGVNPGTPAGDTTYKLTTVEMGRSS</sequence>
<gene>
    <name evidence="4" type="ORF">C436_19598</name>
    <name evidence="5" type="ORF">KDQ40_17155</name>
</gene>
<dbReference type="RefSeq" id="WP_004966520.1">
    <property type="nucleotide sequence ID" value="NZ_AOLR01000052.1"/>
</dbReference>
<feature type="transmembrane region" description="Helical" evidence="2">
    <location>
        <begin position="12"/>
        <end position="33"/>
    </location>
</feature>
<keyword evidence="2" id="KW-0472">Membrane</keyword>
<proteinExistence type="predicted"/>
<evidence type="ECO:0000259" key="3">
    <source>
        <dbReference type="Pfam" id="PF07790"/>
    </source>
</evidence>
<protein>
    <submittedName>
        <fullName evidence="5">Type IV pilin N-terminal domain-containing protein</fullName>
    </submittedName>
</protein>
<accession>M0JNA7</accession>
<keyword evidence="2" id="KW-0812">Transmembrane</keyword>
<evidence type="ECO:0000313" key="7">
    <source>
        <dbReference type="Proteomes" id="UP000682967"/>
    </source>
</evidence>